<dbReference type="STRING" id="1344416.A0A139ADP0"/>
<keyword evidence="3" id="KW-1185">Reference proteome</keyword>
<feature type="region of interest" description="Disordered" evidence="1">
    <location>
        <begin position="1"/>
        <end position="463"/>
    </location>
</feature>
<dbReference type="InterPro" id="IPR028322">
    <property type="entry name" value="PNRC-like_rgn"/>
</dbReference>
<feature type="compositionally biased region" description="Polar residues" evidence="1">
    <location>
        <begin position="176"/>
        <end position="187"/>
    </location>
</feature>
<evidence type="ECO:0000313" key="2">
    <source>
        <dbReference type="EMBL" id="KXS14555.1"/>
    </source>
</evidence>
<dbReference type="Pfam" id="PF15365">
    <property type="entry name" value="PNRC"/>
    <property type="match status" value="1"/>
</dbReference>
<reference evidence="2 3" key="1">
    <citation type="journal article" date="2015" name="Genome Biol. Evol.">
        <title>Phylogenomic analyses indicate that early fungi evolved digesting cell walls of algal ancestors of land plants.</title>
        <authorList>
            <person name="Chang Y."/>
            <person name="Wang S."/>
            <person name="Sekimoto S."/>
            <person name="Aerts A.L."/>
            <person name="Choi C."/>
            <person name="Clum A."/>
            <person name="LaButti K.M."/>
            <person name="Lindquist E.A."/>
            <person name="Yee Ngan C."/>
            <person name="Ohm R.A."/>
            <person name="Salamov A.A."/>
            <person name="Grigoriev I.V."/>
            <person name="Spatafora J.W."/>
            <person name="Berbee M.L."/>
        </authorList>
    </citation>
    <scope>NUCLEOTIDE SEQUENCE [LARGE SCALE GENOMIC DNA]</scope>
    <source>
        <strain evidence="2 3">JEL478</strain>
    </source>
</reference>
<feature type="compositionally biased region" description="Low complexity" evidence="1">
    <location>
        <begin position="407"/>
        <end position="420"/>
    </location>
</feature>
<dbReference type="AlphaFoldDB" id="A0A139ADP0"/>
<evidence type="ECO:0000313" key="3">
    <source>
        <dbReference type="Proteomes" id="UP000070544"/>
    </source>
</evidence>
<feature type="compositionally biased region" description="Low complexity" evidence="1">
    <location>
        <begin position="194"/>
        <end position="216"/>
    </location>
</feature>
<feature type="compositionally biased region" description="Polar residues" evidence="1">
    <location>
        <begin position="263"/>
        <end position="272"/>
    </location>
</feature>
<feature type="compositionally biased region" description="Basic and acidic residues" evidence="1">
    <location>
        <begin position="63"/>
        <end position="75"/>
    </location>
</feature>
<protein>
    <submittedName>
        <fullName evidence="2">Uncharacterized protein</fullName>
    </submittedName>
</protein>
<feature type="compositionally biased region" description="Polar residues" evidence="1">
    <location>
        <begin position="217"/>
        <end position="233"/>
    </location>
</feature>
<feature type="compositionally biased region" description="Low complexity" evidence="1">
    <location>
        <begin position="366"/>
        <end position="380"/>
    </location>
</feature>
<dbReference type="GO" id="GO:0016071">
    <property type="term" value="P:mRNA metabolic process"/>
    <property type="evidence" value="ECO:0007669"/>
    <property type="project" value="UniProtKB-ARBA"/>
</dbReference>
<feature type="compositionally biased region" description="Low complexity" evidence="1">
    <location>
        <begin position="117"/>
        <end position="127"/>
    </location>
</feature>
<dbReference type="EMBL" id="KQ965768">
    <property type="protein sequence ID" value="KXS14555.1"/>
    <property type="molecule type" value="Genomic_DNA"/>
</dbReference>
<gene>
    <name evidence="2" type="ORF">M427DRAFT_57469</name>
</gene>
<proteinExistence type="predicted"/>
<feature type="compositionally biased region" description="Polar residues" evidence="1">
    <location>
        <begin position="310"/>
        <end position="322"/>
    </location>
</feature>
<accession>A0A139ADP0</accession>
<sequence length="550" mass="56526">MSSTQIAARRSPRPMNAPLSPSARAKHTGSPTPRPRSSIAHVAVAGRELSPSPSPGPRNSQHSRRELAGERRSEQRQLQNQAKSGRGQGTGGNAKGPRENKKHQQQSEQDTLPPKPSSSSSNTNTTTDAPKRQNQGAAYPRSPRGKRSAKRDGETATTSSFALVDEGSNPFLNDLAQATTPSPSSTVPFAHSYPPTSTFLATTTLPPAPNPITTTAHSSFPNIFEPSTHTQPDANHGRLIESLIKQKLGIGITSPPPHAHDGTTPQSQSTDPATPPPSTQERQERPPLGKAKLPRNSPSAGAPSVDAGSTHPQNTPSQSQGQSERRKGKQTHGSVDRERTRAPSTPSALPKNVPTSPSNNPPAPPSTHATPSTPAPSSSPRRFDHYYAGGAFAKSPSPAALPVPAFTRRSTASSTVATTSDVGGAGAPGSSTPPALASSYPPRPPPPPAFLSGTRSRAESGSSVVFAPAPAPALPFGAGLVQRSSDWDVFAAGGGMEGVGSGMGSGAGSGGMELTGSAADDLAEKSRRLLAMLGAGPPVVAAGWSAVKAV</sequence>
<feature type="compositionally biased region" description="Low complexity" evidence="1">
    <location>
        <begin position="428"/>
        <end position="440"/>
    </location>
</feature>
<name>A0A139ADP0_GONPJ</name>
<dbReference type="OMA" id="TERDAWD"/>
<dbReference type="Proteomes" id="UP000070544">
    <property type="component" value="Unassembled WGS sequence"/>
</dbReference>
<evidence type="ECO:0000256" key="1">
    <source>
        <dbReference type="SAM" id="MobiDB-lite"/>
    </source>
</evidence>
<organism evidence="2 3">
    <name type="scientific">Gonapodya prolifera (strain JEL478)</name>
    <name type="common">Monoblepharis prolifera</name>
    <dbReference type="NCBI Taxonomy" id="1344416"/>
    <lineage>
        <taxon>Eukaryota</taxon>
        <taxon>Fungi</taxon>
        <taxon>Fungi incertae sedis</taxon>
        <taxon>Chytridiomycota</taxon>
        <taxon>Chytridiomycota incertae sedis</taxon>
        <taxon>Monoblepharidomycetes</taxon>
        <taxon>Monoblepharidales</taxon>
        <taxon>Gonapodyaceae</taxon>
        <taxon>Gonapodya</taxon>
    </lineage>
</organism>
<dbReference type="OrthoDB" id="10687643at2759"/>